<dbReference type="Pfam" id="PF00501">
    <property type="entry name" value="AMP-binding"/>
    <property type="match status" value="1"/>
</dbReference>
<dbReference type="OrthoDB" id="1706066at2759"/>
<protein>
    <recommendedName>
        <fullName evidence="7">Propionyl-CoA synthetase</fullName>
    </recommendedName>
</protein>
<dbReference type="Pfam" id="PF16177">
    <property type="entry name" value="ACAS_N"/>
    <property type="match status" value="1"/>
</dbReference>
<dbReference type="PANTHER" id="PTHR43347:SF3">
    <property type="entry name" value="ACYL-COA SYNTHETASE SHORT-CHAIN FAMILY MEMBER 3, MITOCHONDRIAL"/>
    <property type="match status" value="1"/>
</dbReference>
<dbReference type="SUPFAM" id="SSF56801">
    <property type="entry name" value="Acetyl-CoA synthetase-like"/>
    <property type="match status" value="1"/>
</dbReference>
<dbReference type="InterPro" id="IPR042099">
    <property type="entry name" value="ANL_N_sf"/>
</dbReference>
<feature type="domain" description="AMP-binding enzyme C-terminal" evidence="3">
    <location>
        <begin position="544"/>
        <end position="625"/>
    </location>
</feature>
<dbReference type="Proteomes" id="UP000007241">
    <property type="component" value="Unassembled WGS sequence"/>
</dbReference>
<dbReference type="OMA" id="VDNWWST"/>
<dbReference type="PANTHER" id="PTHR43347">
    <property type="entry name" value="ACYL-COA SYNTHETASE"/>
    <property type="match status" value="1"/>
</dbReference>
<dbReference type="EMBL" id="GL882879">
    <property type="protein sequence ID" value="EGF83029.1"/>
    <property type="molecule type" value="Genomic_DNA"/>
</dbReference>
<dbReference type="STRING" id="684364.F4NSI8"/>
<dbReference type="GeneID" id="18241780"/>
<gene>
    <name evidence="5" type="ORF">BATDEDRAFT_84559</name>
</gene>
<name>F4NSI8_BATDJ</name>
<keyword evidence="6" id="KW-1185">Reference proteome</keyword>
<evidence type="ECO:0000256" key="1">
    <source>
        <dbReference type="ARBA" id="ARBA00006432"/>
    </source>
</evidence>
<sequence length="664" mass="72590">MDYTQRALLDASLSNPTAFWKAAASHIHWFTNPTHVFDAASPLFPAGRWFADGQLNTCYNAIDRHVLNGRAHQTALIWDSAVTGTVKKFTYNELLQSVGKVARILMAHGVEKGTTVIIYMPLVPEAVFAMLACARLGAIHSVVFGGFAALELAKRIDDCKPKVILAASCGIEPTRIVPYKPLIDTALLLCKHKPMATIILQRPQGPVLALDEFKGEWDWNKQLELHNAAHSSIPAAVSVESGHPLYLLYTSGSTGTPKGVVRDNGGHAVALQWSITNIFGLSPGNVIFTASDIGWAVGHSFTVYGPLMAGCTTVLYEGKPVGTPDAGAFWRVVNHYKVNVLFTAPTAIRAIKRDDPEGNYLSKLSIPTLQHLFLAGERSDPDTIHHFQKLLGIPVRDHFWQTETGWPVTAPCATINSLKSTPIRAGSAGLPVPGYDVRVLVPLDQSTHDDHETTYSSTNHGVAYREASFGEYGNLVVKLPLPPGCLPTLWNNADGFVKSYLSKFPGYFDLTDSGYIDKDGYVYIMSRTDDVINTAGHRLSTGTIEQTVSAHAMVAECAVVGQRDAIKGEKPVGFVILKHSHSAKSLDMGRISMDLVDHVRQQIGSFACFHHVYFVDRLPKTRSGKILRRTLRAMVNGDSYTTPPTIEDASVLKEIQLKLKPAHL</sequence>
<dbReference type="InterPro" id="IPR045851">
    <property type="entry name" value="AMP-bd_C_sf"/>
</dbReference>
<dbReference type="Gene3D" id="3.40.50.12780">
    <property type="entry name" value="N-terminal domain of ligase-like"/>
    <property type="match status" value="1"/>
</dbReference>
<feature type="domain" description="Acetyl-coenzyme A synthetase N-terminal" evidence="4">
    <location>
        <begin position="6"/>
        <end position="61"/>
    </location>
</feature>
<dbReference type="InParanoid" id="F4NSI8"/>
<reference evidence="5 6" key="1">
    <citation type="submission" date="2009-12" db="EMBL/GenBank/DDBJ databases">
        <title>The draft genome of Batrachochytrium dendrobatidis.</title>
        <authorList>
            <consortium name="US DOE Joint Genome Institute (JGI-PGF)"/>
            <person name="Kuo A."/>
            <person name="Salamov A."/>
            <person name="Schmutz J."/>
            <person name="Lucas S."/>
            <person name="Pitluck S."/>
            <person name="Rosenblum E."/>
            <person name="Stajich J."/>
            <person name="Eisen M."/>
            <person name="Grigoriev I.V."/>
        </authorList>
    </citation>
    <scope>NUCLEOTIDE SEQUENCE [LARGE SCALE GENOMIC DNA]</scope>
    <source>
        <strain evidence="6">JAM81 / FGSC 10211</strain>
    </source>
</reference>
<evidence type="ECO:0000259" key="3">
    <source>
        <dbReference type="Pfam" id="PF13193"/>
    </source>
</evidence>
<dbReference type="InterPro" id="IPR025110">
    <property type="entry name" value="AMP-bd_C"/>
</dbReference>
<feature type="domain" description="AMP-dependent synthetase/ligase" evidence="2">
    <location>
        <begin position="69"/>
        <end position="442"/>
    </location>
</feature>
<dbReference type="PROSITE" id="PS00455">
    <property type="entry name" value="AMP_BINDING"/>
    <property type="match status" value="1"/>
</dbReference>
<dbReference type="GO" id="GO:0050218">
    <property type="term" value="F:propionate-CoA ligase activity"/>
    <property type="evidence" value="ECO:0000318"/>
    <property type="project" value="GO_Central"/>
</dbReference>
<organism evidence="5 6">
    <name type="scientific">Batrachochytrium dendrobatidis (strain JAM81 / FGSC 10211)</name>
    <name type="common">Frog chytrid fungus</name>
    <dbReference type="NCBI Taxonomy" id="684364"/>
    <lineage>
        <taxon>Eukaryota</taxon>
        <taxon>Fungi</taxon>
        <taxon>Fungi incertae sedis</taxon>
        <taxon>Chytridiomycota</taxon>
        <taxon>Chytridiomycota incertae sedis</taxon>
        <taxon>Chytridiomycetes</taxon>
        <taxon>Rhizophydiales</taxon>
        <taxon>Rhizophydiales incertae sedis</taxon>
        <taxon>Batrachochytrium</taxon>
    </lineage>
</organism>
<evidence type="ECO:0000259" key="4">
    <source>
        <dbReference type="Pfam" id="PF16177"/>
    </source>
</evidence>
<dbReference type="AlphaFoldDB" id="F4NSI8"/>
<comment type="similarity">
    <text evidence="1">Belongs to the ATP-dependent AMP-binding enzyme family.</text>
</comment>
<dbReference type="RefSeq" id="XP_006675955.1">
    <property type="nucleotide sequence ID" value="XM_006675892.1"/>
</dbReference>
<dbReference type="Gene3D" id="3.30.300.30">
    <property type="match status" value="1"/>
</dbReference>
<evidence type="ECO:0000313" key="6">
    <source>
        <dbReference type="Proteomes" id="UP000007241"/>
    </source>
</evidence>
<dbReference type="HOGENOM" id="CLU_000022_3_5_1"/>
<evidence type="ECO:0008006" key="7">
    <source>
        <dbReference type="Google" id="ProtNLM"/>
    </source>
</evidence>
<evidence type="ECO:0000313" key="5">
    <source>
        <dbReference type="EMBL" id="EGF83029.1"/>
    </source>
</evidence>
<dbReference type="InterPro" id="IPR000873">
    <property type="entry name" value="AMP-dep_synth/lig_dom"/>
</dbReference>
<dbReference type="InterPro" id="IPR032387">
    <property type="entry name" value="ACAS_N"/>
</dbReference>
<dbReference type="InterPro" id="IPR020845">
    <property type="entry name" value="AMP-binding_CS"/>
</dbReference>
<accession>F4NSI8</accession>
<proteinExistence type="inferred from homology"/>
<evidence type="ECO:0000259" key="2">
    <source>
        <dbReference type="Pfam" id="PF00501"/>
    </source>
</evidence>
<dbReference type="Pfam" id="PF13193">
    <property type="entry name" value="AMP-binding_C"/>
    <property type="match status" value="1"/>
</dbReference>